<dbReference type="InterPro" id="IPR035914">
    <property type="entry name" value="Sperma_CUB_dom_sf"/>
</dbReference>
<dbReference type="CDD" id="cd00041">
    <property type="entry name" value="CUB"/>
    <property type="match status" value="2"/>
</dbReference>
<dbReference type="Pfam" id="PF01510">
    <property type="entry name" value="Amidase_2"/>
    <property type="match status" value="1"/>
</dbReference>
<dbReference type="SUPFAM" id="SSF49265">
    <property type="entry name" value="Fibronectin type III"/>
    <property type="match status" value="1"/>
</dbReference>
<evidence type="ECO:0000313" key="5">
    <source>
        <dbReference type="Proteomes" id="UP000199604"/>
    </source>
</evidence>
<dbReference type="EMBL" id="FOJT01000002">
    <property type="protein sequence ID" value="SFA91372.1"/>
    <property type="molecule type" value="Genomic_DNA"/>
</dbReference>
<evidence type="ECO:0000313" key="4">
    <source>
        <dbReference type="EMBL" id="SFA91372.1"/>
    </source>
</evidence>
<dbReference type="GO" id="GO:0008745">
    <property type="term" value="F:N-acetylmuramoyl-L-alanine amidase activity"/>
    <property type="evidence" value="ECO:0007669"/>
    <property type="project" value="InterPro"/>
</dbReference>
<feature type="domain" description="Fibronectin type-III" evidence="3">
    <location>
        <begin position="525"/>
        <end position="613"/>
    </location>
</feature>
<dbReference type="OrthoDB" id="1182309at2"/>
<dbReference type="CDD" id="cd00063">
    <property type="entry name" value="FN3"/>
    <property type="match status" value="1"/>
</dbReference>
<dbReference type="STRING" id="498292.SAMN05660845_0946"/>
<dbReference type="Pfam" id="PF00431">
    <property type="entry name" value="CUB"/>
    <property type="match status" value="2"/>
</dbReference>
<dbReference type="PANTHER" id="PTHR46908">
    <property type="entry name" value="CUBILIN-LIKE PROTEIN"/>
    <property type="match status" value="1"/>
</dbReference>
<protein>
    <submittedName>
        <fullName evidence="4">CUB domain-containing protein</fullName>
    </submittedName>
</protein>
<dbReference type="PANTHER" id="PTHR46908:SF8">
    <property type="entry name" value="C-TYPE LECTIN DOMAIN-CONTAINING PROTEIN"/>
    <property type="match status" value="1"/>
</dbReference>
<organism evidence="4 5">
    <name type="scientific">Flavobacterium swingsii</name>
    <dbReference type="NCBI Taxonomy" id="498292"/>
    <lineage>
        <taxon>Bacteria</taxon>
        <taxon>Pseudomonadati</taxon>
        <taxon>Bacteroidota</taxon>
        <taxon>Flavobacteriia</taxon>
        <taxon>Flavobacteriales</taxon>
        <taxon>Flavobacteriaceae</taxon>
        <taxon>Flavobacterium</taxon>
    </lineage>
</organism>
<dbReference type="InterPro" id="IPR052129">
    <property type="entry name" value="Spermadhesin-Link_domain"/>
</dbReference>
<dbReference type="AlphaFoldDB" id="A0A1I0WRH9"/>
<dbReference type="SMART" id="SM00644">
    <property type="entry name" value="Ami_2"/>
    <property type="match status" value="1"/>
</dbReference>
<evidence type="ECO:0000259" key="2">
    <source>
        <dbReference type="PROSITE" id="PS01180"/>
    </source>
</evidence>
<dbReference type="CDD" id="cd06583">
    <property type="entry name" value="PGRP"/>
    <property type="match status" value="1"/>
</dbReference>
<dbReference type="RefSeq" id="WP_091474465.1">
    <property type="nucleotide sequence ID" value="NZ_FOJT01000002.1"/>
</dbReference>
<dbReference type="InterPro" id="IPR002502">
    <property type="entry name" value="Amidase_domain"/>
</dbReference>
<dbReference type="SUPFAM" id="SSF49854">
    <property type="entry name" value="Spermadhesin, CUB domain"/>
    <property type="match status" value="2"/>
</dbReference>
<accession>A0A1I0WRH9</accession>
<keyword evidence="1" id="KW-1015">Disulfide bond</keyword>
<gene>
    <name evidence="4" type="ORF">SAMN05660845_0946</name>
</gene>
<dbReference type="GO" id="GO:0009253">
    <property type="term" value="P:peptidoglycan catabolic process"/>
    <property type="evidence" value="ECO:0007669"/>
    <property type="project" value="InterPro"/>
</dbReference>
<evidence type="ECO:0000256" key="1">
    <source>
        <dbReference type="ARBA" id="ARBA00023157"/>
    </source>
</evidence>
<dbReference type="PROSITE" id="PS01180">
    <property type="entry name" value="CUB"/>
    <property type="match status" value="2"/>
</dbReference>
<dbReference type="InterPro" id="IPR013783">
    <property type="entry name" value="Ig-like_fold"/>
</dbReference>
<dbReference type="SUPFAM" id="SSF55846">
    <property type="entry name" value="N-acetylmuramoyl-L-alanine amidase-like"/>
    <property type="match status" value="1"/>
</dbReference>
<dbReference type="InterPro" id="IPR003961">
    <property type="entry name" value="FN3_dom"/>
</dbReference>
<dbReference type="PROSITE" id="PS50853">
    <property type="entry name" value="FN3"/>
    <property type="match status" value="1"/>
</dbReference>
<dbReference type="Proteomes" id="UP000199604">
    <property type="component" value="Unassembled WGS sequence"/>
</dbReference>
<proteinExistence type="predicted"/>
<dbReference type="NCBIfam" id="NF012200">
    <property type="entry name" value="choice_anch_D"/>
    <property type="match status" value="1"/>
</dbReference>
<dbReference type="InterPro" id="IPR036116">
    <property type="entry name" value="FN3_sf"/>
</dbReference>
<feature type="domain" description="CUB" evidence="2">
    <location>
        <begin position="611"/>
        <end position="722"/>
    </location>
</feature>
<dbReference type="Gene3D" id="2.60.120.290">
    <property type="entry name" value="Spermadhesin, CUB domain"/>
    <property type="match status" value="2"/>
</dbReference>
<dbReference type="Gene3D" id="3.40.80.10">
    <property type="entry name" value="Peptidoglycan recognition protein-like"/>
    <property type="match status" value="1"/>
</dbReference>
<evidence type="ECO:0000259" key="3">
    <source>
        <dbReference type="PROSITE" id="PS50853"/>
    </source>
</evidence>
<keyword evidence="5" id="KW-1185">Reference proteome</keyword>
<dbReference type="Gene3D" id="2.60.40.10">
    <property type="entry name" value="Immunoglobulins"/>
    <property type="match status" value="2"/>
</dbReference>
<dbReference type="InterPro" id="IPR000859">
    <property type="entry name" value="CUB_dom"/>
</dbReference>
<reference evidence="5" key="1">
    <citation type="submission" date="2016-10" db="EMBL/GenBank/DDBJ databases">
        <authorList>
            <person name="Varghese N."/>
            <person name="Submissions S."/>
        </authorList>
    </citation>
    <scope>NUCLEOTIDE SEQUENCE [LARGE SCALE GENOMIC DNA]</scope>
    <source>
        <strain evidence="5">DSM 21789</strain>
    </source>
</reference>
<dbReference type="InterPro" id="IPR036505">
    <property type="entry name" value="Amidase/PGRP_sf"/>
</dbReference>
<sequence>MEKKILYLFLLITFSANSQSWEIKSNKNYNLIFEEAYALYPDIPKGILESIAYTNTHLNHIVPNLEHQSCIGLPNVYGVMGLTDDGKNYFRSNLKLVSILSGFSEKEIKEIPQTNILAYAKAYNTLLQQTEDKSIENQRAILNQLSELPQQNSYFLDSFFYSVLMNINQSQFQAIHKLPNYNINFQKVFGQNLNILQSKSIKITKDKIETEDGQTYQQNKIMAPPCGDVSAGFPYTVLAAPADPGNYSSRSGTAITHVTIHTMQGSYAGAISWFQNPTANVSAHYNIRASDGQITQSVCEIDKAWHVSNSNPYAIGIEHEGFVEDASWYTNIMYVVSAKLTEDIATRRGINLKRTYDKNGDSGTNSISDGCFKVKGHQHFPAQTHVDPGPYWDWNRYYDLLNPASDATTNTYTACNGTFYDSGGSAGNYGNDERTFYLIKPIGAGTVSLNFTALNLEAGYDYLYVYDGESYNDPLIATLNGTTLPGTITGTSGKLLLEFRTDCSTVGSGWAANWSCNTTAPICEEPTTLTENNITHNTVRFDWADVATATSYEIRYRHVLNTFWDTFTTTISQYDATGLASDGHYLWQVRAICNEQDRSAWISKEFIKATVAANMTTTICTGRFTDVGEEIGGYRNNENYTFTIAPTGASSVKLTFESFNTELNYDFLRIYDGPTTASTLLGTYSGTTIPPVINSSGGSLTLRFTSDNSTTKAGWVASWTCCDAKEINITGNGNNVLYNSVTTSTTNNTNFGTVSADTTKSFKINNTGSTPLTVKNIGISGTDASSFTISGVTFPAVIAASGNLAFSIDFGISTTGTKNATVIINNDDCNEALYNYAIQATYSTLSLSEFENSSNILVYSNGSAIHVDSSLEIIKSVRIFDVLGRQLYENDNVNSTAFKVNLVSNKNILLVQAKTESGSFKTVKIIH</sequence>
<feature type="domain" description="CUB" evidence="2">
    <location>
        <begin position="415"/>
        <end position="517"/>
    </location>
</feature>
<dbReference type="SMART" id="SM00042">
    <property type="entry name" value="CUB"/>
    <property type="match status" value="2"/>
</dbReference>
<name>A0A1I0WRH9_9FLAO</name>